<reference evidence="1" key="1">
    <citation type="journal article" date="2020" name="Fungal Divers.">
        <title>Resolving the Mortierellaceae phylogeny through synthesis of multi-gene phylogenetics and phylogenomics.</title>
        <authorList>
            <person name="Vandepol N."/>
            <person name="Liber J."/>
            <person name="Desiro A."/>
            <person name="Na H."/>
            <person name="Kennedy M."/>
            <person name="Barry K."/>
            <person name="Grigoriev I.V."/>
            <person name="Miller A.N."/>
            <person name="O'Donnell K."/>
            <person name="Stajich J.E."/>
            <person name="Bonito G."/>
        </authorList>
    </citation>
    <scope>NUCLEOTIDE SEQUENCE</scope>
    <source>
        <strain evidence="1">MES-2147</strain>
    </source>
</reference>
<dbReference type="PANTHER" id="PTHR11140">
    <property type="entry name" value="PRE-MRNA SPLICING FACTOR PRP8"/>
    <property type="match status" value="1"/>
</dbReference>
<gene>
    <name evidence="1" type="primary">PRPF8_1</name>
    <name evidence="1" type="ORF">BGZ65_000275</name>
</gene>
<evidence type="ECO:0000313" key="2">
    <source>
        <dbReference type="Proteomes" id="UP000749646"/>
    </source>
</evidence>
<accession>A0A9P6SQT2</accession>
<dbReference type="GO" id="GO:0017070">
    <property type="term" value="F:U6 snRNA binding"/>
    <property type="evidence" value="ECO:0007669"/>
    <property type="project" value="TreeGrafter"/>
</dbReference>
<feature type="non-terminal residue" evidence="1">
    <location>
        <position position="1"/>
    </location>
</feature>
<comment type="caution">
    <text evidence="1">The sequence shown here is derived from an EMBL/GenBank/DDBJ whole genome shotgun (WGS) entry which is preliminary data.</text>
</comment>
<dbReference type="GO" id="GO:0030623">
    <property type="term" value="F:U5 snRNA binding"/>
    <property type="evidence" value="ECO:0007669"/>
    <property type="project" value="TreeGrafter"/>
</dbReference>
<keyword evidence="2" id="KW-1185">Reference proteome</keyword>
<dbReference type="GO" id="GO:0000244">
    <property type="term" value="P:spliceosomal tri-snRNP complex assembly"/>
    <property type="evidence" value="ECO:0007669"/>
    <property type="project" value="TreeGrafter"/>
</dbReference>
<dbReference type="Proteomes" id="UP000749646">
    <property type="component" value="Unassembled WGS sequence"/>
</dbReference>
<dbReference type="InterPro" id="IPR027652">
    <property type="entry name" value="PRP8"/>
</dbReference>
<feature type="non-terminal residue" evidence="1">
    <location>
        <position position="135"/>
    </location>
</feature>
<name>A0A9P6SQT2_9FUNG</name>
<dbReference type="InterPro" id="IPR012337">
    <property type="entry name" value="RNaseH-like_sf"/>
</dbReference>
<dbReference type="GO" id="GO:0097157">
    <property type="term" value="F:pre-mRNA intronic binding"/>
    <property type="evidence" value="ECO:0007669"/>
    <property type="project" value="TreeGrafter"/>
</dbReference>
<dbReference type="AlphaFoldDB" id="A0A9P6SQT2"/>
<dbReference type="GO" id="GO:0071013">
    <property type="term" value="C:catalytic step 2 spliceosome"/>
    <property type="evidence" value="ECO:0007669"/>
    <property type="project" value="TreeGrafter"/>
</dbReference>
<sequence>PAAGVQMVQGMNNLTDSKDTSEDEFVVMMEASSGSWQLTLRNRLLRLTLDHNIAGYMTTYINVSSFINQYSGRVPDQLILGLSPSGEVTGPPELSNGLSKYYGVATEISHTIRLYSRYITCSIGSQRSKTGTNSE</sequence>
<proteinExistence type="predicted"/>
<dbReference type="GO" id="GO:0030619">
    <property type="term" value="F:U1 snRNA binding"/>
    <property type="evidence" value="ECO:0007669"/>
    <property type="project" value="TreeGrafter"/>
</dbReference>
<evidence type="ECO:0000313" key="1">
    <source>
        <dbReference type="EMBL" id="KAF9991666.1"/>
    </source>
</evidence>
<organism evidence="1 2">
    <name type="scientific">Modicella reniformis</name>
    <dbReference type="NCBI Taxonomy" id="1440133"/>
    <lineage>
        <taxon>Eukaryota</taxon>
        <taxon>Fungi</taxon>
        <taxon>Fungi incertae sedis</taxon>
        <taxon>Mucoromycota</taxon>
        <taxon>Mortierellomycotina</taxon>
        <taxon>Mortierellomycetes</taxon>
        <taxon>Mortierellales</taxon>
        <taxon>Mortierellaceae</taxon>
        <taxon>Modicella</taxon>
    </lineage>
</organism>
<dbReference type="PANTHER" id="PTHR11140:SF0">
    <property type="entry name" value="PRE-MRNA-PROCESSING-SPLICING FACTOR 8"/>
    <property type="match status" value="1"/>
</dbReference>
<dbReference type="GO" id="GO:0030620">
    <property type="term" value="F:U2 snRNA binding"/>
    <property type="evidence" value="ECO:0007669"/>
    <property type="project" value="TreeGrafter"/>
</dbReference>
<protein>
    <submittedName>
        <fullName evidence="1">Pre-mRNA-processing-splicing factor 8</fullName>
    </submittedName>
</protein>
<dbReference type="EMBL" id="JAAAHW010002607">
    <property type="protein sequence ID" value="KAF9991666.1"/>
    <property type="molecule type" value="Genomic_DNA"/>
</dbReference>
<dbReference type="GO" id="GO:0005682">
    <property type="term" value="C:U5 snRNP"/>
    <property type="evidence" value="ECO:0007669"/>
    <property type="project" value="TreeGrafter"/>
</dbReference>
<dbReference type="SUPFAM" id="SSF53098">
    <property type="entry name" value="Ribonuclease H-like"/>
    <property type="match status" value="1"/>
</dbReference>